<accession>A0AAN6V8M1</accession>
<evidence type="ECO:0000313" key="6">
    <source>
        <dbReference type="Proteomes" id="UP001302676"/>
    </source>
</evidence>
<dbReference type="InterPro" id="IPR051114">
    <property type="entry name" value="Mito_RNA_Proc_CCM1"/>
</dbReference>
<gene>
    <name evidence="5" type="ORF">C8A04DRAFT_34706</name>
</gene>
<evidence type="ECO:0000259" key="4">
    <source>
        <dbReference type="Pfam" id="PF23279"/>
    </source>
</evidence>
<feature type="domain" description="Pentatricopeptide repeat-containing protein-mitochondrial" evidence="3">
    <location>
        <begin position="394"/>
        <end position="514"/>
    </location>
</feature>
<dbReference type="GeneID" id="87819536"/>
<protein>
    <recommendedName>
        <fullName evidence="7">Pentatricopeptide repeat protein</fullName>
    </recommendedName>
</protein>
<name>A0AAN6V8M1_9PEZI</name>
<evidence type="ECO:0000256" key="1">
    <source>
        <dbReference type="ARBA" id="ARBA00022737"/>
    </source>
</evidence>
<comment type="caution">
    <text evidence="5">The sequence shown here is derived from an EMBL/GenBank/DDBJ whole genome shotgun (WGS) entry which is preliminary data.</text>
</comment>
<feature type="domain" description="Tetratricopeptide repeats fungi 2" evidence="4">
    <location>
        <begin position="572"/>
        <end position="726"/>
    </location>
</feature>
<feature type="compositionally biased region" description="Low complexity" evidence="2">
    <location>
        <begin position="532"/>
        <end position="541"/>
    </location>
</feature>
<dbReference type="InterPro" id="IPR057029">
    <property type="entry name" value="TPR_fung_2"/>
</dbReference>
<dbReference type="AlphaFoldDB" id="A0AAN6V8M1"/>
<dbReference type="GO" id="GO:0006396">
    <property type="term" value="P:RNA processing"/>
    <property type="evidence" value="ECO:0007669"/>
    <property type="project" value="TreeGrafter"/>
</dbReference>
<dbReference type="PANTHER" id="PTHR47934">
    <property type="entry name" value="PENTATRICOPEPTIDE REPEAT-CONTAINING PROTEIN PET309, MITOCHONDRIAL"/>
    <property type="match status" value="1"/>
</dbReference>
<dbReference type="Pfam" id="PF23279">
    <property type="entry name" value="TPR_25"/>
    <property type="match status" value="1"/>
</dbReference>
<reference evidence="5" key="1">
    <citation type="journal article" date="2023" name="Mol. Phylogenet. Evol.">
        <title>Genome-scale phylogeny and comparative genomics of the fungal order Sordariales.</title>
        <authorList>
            <person name="Hensen N."/>
            <person name="Bonometti L."/>
            <person name="Westerberg I."/>
            <person name="Brannstrom I.O."/>
            <person name="Guillou S."/>
            <person name="Cros-Aarteil S."/>
            <person name="Calhoun S."/>
            <person name="Haridas S."/>
            <person name="Kuo A."/>
            <person name="Mondo S."/>
            <person name="Pangilinan J."/>
            <person name="Riley R."/>
            <person name="LaButti K."/>
            <person name="Andreopoulos B."/>
            <person name="Lipzen A."/>
            <person name="Chen C."/>
            <person name="Yan M."/>
            <person name="Daum C."/>
            <person name="Ng V."/>
            <person name="Clum A."/>
            <person name="Steindorff A."/>
            <person name="Ohm R.A."/>
            <person name="Martin F."/>
            <person name="Silar P."/>
            <person name="Natvig D.O."/>
            <person name="Lalanne C."/>
            <person name="Gautier V."/>
            <person name="Ament-Velasquez S.L."/>
            <person name="Kruys A."/>
            <person name="Hutchinson M.I."/>
            <person name="Powell A.J."/>
            <person name="Barry K."/>
            <person name="Miller A.N."/>
            <person name="Grigoriev I.V."/>
            <person name="Debuchy R."/>
            <person name="Gladieux P."/>
            <person name="Hiltunen Thoren M."/>
            <person name="Johannesson H."/>
        </authorList>
    </citation>
    <scope>NUCLEOTIDE SEQUENCE</scope>
    <source>
        <strain evidence="5">CBS 141.50</strain>
    </source>
</reference>
<dbReference type="GO" id="GO:0003729">
    <property type="term" value="F:mRNA binding"/>
    <property type="evidence" value="ECO:0007669"/>
    <property type="project" value="TreeGrafter"/>
</dbReference>
<dbReference type="Gene3D" id="1.25.40.10">
    <property type="entry name" value="Tetratricopeptide repeat domain"/>
    <property type="match status" value="1"/>
</dbReference>
<evidence type="ECO:0000313" key="5">
    <source>
        <dbReference type="EMBL" id="KAK4146819.1"/>
    </source>
</evidence>
<evidence type="ECO:0008006" key="7">
    <source>
        <dbReference type="Google" id="ProtNLM"/>
    </source>
</evidence>
<dbReference type="GO" id="GO:0007005">
    <property type="term" value="P:mitochondrion organization"/>
    <property type="evidence" value="ECO:0007669"/>
    <property type="project" value="TreeGrafter"/>
</dbReference>
<feature type="region of interest" description="Disordered" evidence="2">
    <location>
        <begin position="509"/>
        <end position="541"/>
    </location>
</feature>
<feature type="compositionally biased region" description="Low complexity" evidence="2">
    <location>
        <begin position="509"/>
        <end position="520"/>
    </location>
</feature>
<feature type="region of interest" description="Disordered" evidence="2">
    <location>
        <begin position="655"/>
        <end position="678"/>
    </location>
</feature>
<keyword evidence="1" id="KW-0677">Repeat</keyword>
<dbReference type="InterPro" id="IPR057027">
    <property type="entry name" value="TPR_mt"/>
</dbReference>
<dbReference type="RefSeq" id="XP_062640190.1">
    <property type="nucleotide sequence ID" value="XM_062782923.1"/>
</dbReference>
<dbReference type="PANTHER" id="PTHR47934:SF6">
    <property type="entry name" value="MITOCHONDRIAL GROUP I INTRON SPLICING FACTOR CCM1-RELATED"/>
    <property type="match status" value="1"/>
</dbReference>
<dbReference type="GO" id="GO:0005739">
    <property type="term" value="C:mitochondrion"/>
    <property type="evidence" value="ECO:0007669"/>
    <property type="project" value="TreeGrafter"/>
</dbReference>
<dbReference type="Proteomes" id="UP001302676">
    <property type="component" value="Unassembled WGS sequence"/>
</dbReference>
<dbReference type="EMBL" id="MU853559">
    <property type="protein sequence ID" value="KAK4146819.1"/>
    <property type="molecule type" value="Genomic_DNA"/>
</dbReference>
<dbReference type="InterPro" id="IPR011990">
    <property type="entry name" value="TPR-like_helical_dom_sf"/>
</dbReference>
<evidence type="ECO:0000256" key="2">
    <source>
        <dbReference type="SAM" id="MobiDB-lite"/>
    </source>
</evidence>
<evidence type="ECO:0000259" key="3">
    <source>
        <dbReference type="Pfam" id="PF23276"/>
    </source>
</evidence>
<keyword evidence="6" id="KW-1185">Reference proteome</keyword>
<feature type="region of interest" description="Disordered" evidence="2">
    <location>
        <begin position="27"/>
        <end position="86"/>
    </location>
</feature>
<organism evidence="5 6">
    <name type="scientific">Dichotomopilus funicola</name>
    <dbReference type="NCBI Taxonomy" id="1934379"/>
    <lineage>
        <taxon>Eukaryota</taxon>
        <taxon>Fungi</taxon>
        <taxon>Dikarya</taxon>
        <taxon>Ascomycota</taxon>
        <taxon>Pezizomycotina</taxon>
        <taxon>Sordariomycetes</taxon>
        <taxon>Sordariomycetidae</taxon>
        <taxon>Sordariales</taxon>
        <taxon>Chaetomiaceae</taxon>
        <taxon>Dichotomopilus</taxon>
    </lineage>
</organism>
<reference evidence="5" key="2">
    <citation type="submission" date="2023-05" db="EMBL/GenBank/DDBJ databases">
        <authorList>
            <consortium name="Lawrence Berkeley National Laboratory"/>
            <person name="Steindorff A."/>
            <person name="Hensen N."/>
            <person name="Bonometti L."/>
            <person name="Westerberg I."/>
            <person name="Brannstrom I.O."/>
            <person name="Guillou S."/>
            <person name="Cros-Aarteil S."/>
            <person name="Calhoun S."/>
            <person name="Haridas S."/>
            <person name="Kuo A."/>
            <person name="Mondo S."/>
            <person name="Pangilinan J."/>
            <person name="Riley R."/>
            <person name="Labutti K."/>
            <person name="Andreopoulos B."/>
            <person name="Lipzen A."/>
            <person name="Chen C."/>
            <person name="Yanf M."/>
            <person name="Daum C."/>
            <person name="Ng V."/>
            <person name="Clum A."/>
            <person name="Ohm R."/>
            <person name="Martin F."/>
            <person name="Silar P."/>
            <person name="Natvig D."/>
            <person name="Lalanne C."/>
            <person name="Gautier V."/>
            <person name="Ament-Velasquez S.L."/>
            <person name="Kruys A."/>
            <person name="Hutchinson M.I."/>
            <person name="Powell A.J."/>
            <person name="Barry K."/>
            <person name="Miller A.N."/>
            <person name="Grigoriev I.V."/>
            <person name="Debuchy R."/>
            <person name="Gladieux P."/>
            <person name="Thoren M.H."/>
            <person name="Johannesson H."/>
        </authorList>
    </citation>
    <scope>NUCLEOTIDE SEQUENCE</scope>
    <source>
        <strain evidence="5">CBS 141.50</strain>
    </source>
</reference>
<sequence>MSTKRRTVDALSRALCPAIDELILSRATPPVLLSSRSDPTHRQGHARHTPSSYVSGVRGVHTGPPKHNQQPRRKKLKTPEWATAPLPTLRPKPVVVRRDSEPLPEPPKLDHFPSWALNEITLPAPEAEPAIAKEPPVPAPTDKPAAPNPKLGSVDAATIIQSAEDLPRETPFALTSVIYEVLRSLRKQKDQGNKIRRLVQFLVEQRGEPPNALLYEALVTANWDTATGSADELVAIYKDMEAAGVAPSPGWYHSALRLLAIHPDYLSRNRYLKRMKESSVALTDDGKFSVALGLLRDGQTEMALDCWDEMRRSKMQIPEWVSSIFFYALMMRGVVDEALQLFQEILEMAGNKPEGVPLILWSYLLDECSRNLHYEGTRFVWDTMVTPGTINPADGILLNVLNTAARHGDAALATTVVELLAAREARVGLHHYEPLMESYVQGGELESSFRVLCIMNDAGLVPDHSGTRPILAALRQAPELRVPAAAINVVLEARIVNTTDAAAAAAATATATSTSTSQPTPQSPPYWDETNHNPNTNPDPDLTSLLTLYRQLANLSISGPNEQTFLLLLDQCTHTQPAAFLLSEMDRFAIRPTPAILRHLIRCFAHDGDLDVALGYAAELGRLSPSVLARAHSARAARARMARMPQDRLSALLRSSPYGKSAEEEGEEEATDKAEEVDQAPLSLREVCRYVLDERTLWVLARRCGEAKDPRVWELAAAVIRRSRRLLFTMGEAVKWVDGVPRLDGRESVGLEAEEVQKELEMMGFEP</sequence>
<proteinExistence type="predicted"/>
<dbReference type="Pfam" id="PF23276">
    <property type="entry name" value="TPR_24"/>
    <property type="match status" value="1"/>
</dbReference>